<feature type="compositionally biased region" description="Basic and acidic residues" evidence="1">
    <location>
        <begin position="7"/>
        <end position="18"/>
    </location>
</feature>
<evidence type="ECO:0000256" key="1">
    <source>
        <dbReference type="SAM" id="MobiDB-lite"/>
    </source>
</evidence>
<dbReference type="AlphaFoldDB" id="A0A0B7MW08"/>
<keyword evidence="3" id="KW-1185">Reference proteome</keyword>
<evidence type="ECO:0000313" key="2">
    <source>
        <dbReference type="EMBL" id="CEP07440.1"/>
    </source>
</evidence>
<dbReference type="Proteomes" id="UP000054107">
    <property type="component" value="Unassembled WGS sequence"/>
</dbReference>
<evidence type="ECO:0000313" key="3">
    <source>
        <dbReference type="Proteomes" id="UP000054107"/>
    </source>
</evidence>
<dbReference type="OrthoDB" id="2289518at2759"/>
<feature type="region of interest" description="Disordered" evidence="1">
    <location>
        <begin position="1"/>
        <end position="22"/>
    </location>
</feature>
<gene>
    <name evidence="2" type="primary">PARPA_00735.1 scaffold 1130</name>
</gene>
<organism evidence="2 3">
    <name type="scientific">Parasitella parasitica</name>
    <dbReference type="NCBI Taxonomy" id="35722"/>
    <lineage>
        <taxon>Eukaryota</taxon>
        <taxon>Fungi</taxon>
        <taxon>Fungi incertae sedis</taxon>
        <taxon>Mucoromycota</taxon>
        <taxon>Mucoromycotina</taxon>
        <taxon>Mucoromycetes</taxon>
        <taxon>Mucorales</taxon>
        <taxon>Mucorineae</taxon>
        <taxon>Mucoraceae</taxon>
        <taxon>Parasitella</taxon>
    </lineage>
</organism>
<feature type="region of interest" description="Disordered" evidence="1">
    <location>
        <begin position="52"/>
        <end position="91"/>
    </location>
</feature>
<feature type="compositionally biased region" description="Basic residues" evidence="1">
    <location>
        <begin position="59"/>
        <end position="79"/>
    </location>
</feature>
<dbReference type="EMBL" id="LN719285">
    <property type="protein sequence ID" value="CEP07440.1"/>
    <property type="molecule type" value="Genomic_DNA"/>
</dbReference>
<name>A0A0B7MW08_9FUNG</name>
<protein>
    <submittedName>
        <fullName evidence="2">Uncharacterized protein</fullName>
    </submittedName>
</protein>
<accession>A0A0B7MW08</accession>
<dbReference type="STRING" id="35722.A0A0B7MW08"/>
<proteinExistence type="predicted"/>
<reference evidence="2 3" key="1">
    <citation type="submission" date="2014-09" db="EMBL/GenBank/DDBJ databases">
        <authorList>
            <person name="Ellenberger Sabrina"/>
        </authorList>
    </citation>
    <scope>NUCLEOTIDE SEQUENCE [LARGE SCALE GENOMIC DNA]</scope>
    <source>
        <strain evidence="2 3">CBS 412.66</strain>
    </source>
</reference>
<sequence length="191" mass="21355">MTGSTKFSKDRNSKKEAAGIDLLESNIPSPKTSLITLYQGVQRATDQMANILIHGTAKYNRKRRNKKKKKEEKKEKKNKNKEEEEGNSSQVKKKKWKPAIFQASKKIPLIVFGAGMFGKDLVKLKGLLSLTSFQCLKQFTNNTAPGKLIDEFKTSKTCSLCFSDDLSIIKADNFKGVGVICCKETSMPLTI</sequence>